<evidence type="ECO:0000313" key="2">
    <source>
        <dbReference type="Proteomes" id="UP000614334"/>
    </source>
</evidence>
<accession>A0A8H7I962</accession>
<name>A0A8H7I962_9AGAM</name>
<dbReference type="EMBL" id="JACYCF010000020">
    <property type="protein sequence ID" value="KAF8750445.1"/>
    <property type="molecule type" value="Genomic_DNA"/>
</dbReference>
<comment type="caution">
    <text evidence="1">The sequence shown here is derived from an EMBL/GenBank/DDBJ whole genome shotgun (WGS) entry which is preliminary data.</text>
</comment>
<protein>
    <submittedName>
        <fullName evidence="1">Uncharacterized protein</fullName>
    </submittedName>
</protein>
<evidence type="ECO:0000313" key="1">
    <source>
        <dbReference type="EMBL" id="KAF8750445.1"/>
    </source>
</evidence>
<dbReference type="AlphaFoldDB" id="A0A8H7I962"/>
<organism evidence="1 2">
    <name type="scientific">Rhizoctonia solani</name>
    <dbReference type="NCBI Taxonomy" id="456999"/>
    <lineage>
        <taxon>Eukaryota</taxon>
        <taxon>Fungi</taxon>
        <taxon>Dikarya</taxon>
        <taxon>Basidiomycota</taxon>
        <taxon>Agaricomycotina</taxon>
        <taxon>Agaricomycetes</taxon>
        <taxon>Cantharellales</taxon>
        <taxon>Ceratobasidiaceae</taxon>
        <taxon>Rhizoctonia</taxon>
    </lineage>
</organism>
<proteinExistence type="predicted"/>
<sequence>MSAVDLEYVRNVQLASFEDHGGLAAALEVANNKMASIPVLNSDDTGVAGVSGRFTSALMQLKDPVNQTDVLESMLFAQLAASAKYNAFDDPPRWYDTFVYLSIGASWLDSRSTLLPKADTNFGQATLSGNKVAVKDLVVAFLKSAGVDQASKDLIYSLSLPGASRASTIFNHSAAKARASTFSLSTIKQISDDVYCTRTENPSGHDSQVTHFLAGGSFYFTASFDVKDVLFVSVDKSSAEFFQSRFTSILSIPGYEKIRQAVKDRIKNQAIVSRTKLAGATQPSLSVQQNYIAQAPLASAP</sequence>
<reference evidence="1" key="1">
    <citation type="submission" date="2020-09" db="EMBL/GenBank/DDBJ databases">
        <title>Comparative genome analyses of four rice-infecting Rhizoctonia solani isolates reveal extensive enrichment of homogalacturonan modification genes.</title>
        <authorList>
            <person name="Lee D.-Y."/>
            <person name="Jeon J."/>
            <person name="Kim K.-T."/>
            <person name="Cheong K."/>
            <person name="Song H."/>
            <person name="Choi G."/>
            <person name="Ko J."/>
            <person name="Opiyo S.O."/>
            <person name="Zuo S."/>
            <person name="Madhav S."/>
            <person name="Lee Y.-H."/>
            <person name="Wang G.-L."/>
        </authorList>
    </citation>
    <scope>NUCLEOTIDE SEQUENCE</scope>
    <source>
        <strain evidence="1">AG1-IA B2</strain>
    </source>
</reference>
<dbReference type="Proteomes" id="UP000614334">
    <property type="component" value="Unassembled WGS sequence"/>
</dbReference>
<gene>
    <name evidence="1" type="ORF">RHS01_09202</name>
</gene>